<comment type="caution">
    <text evidence="1">The sequence shown here is derived from an EMBL/GenBank/DDBJ whole genome shotgun (WGS) entry which is preliminary data.</text>
</comment>
<evidence type="ECO:0000313" key="2">
    <source>
        <dbReference type="Proteomes" id="UP000019202"/>
    </source>
</evidence>
<proteinExistence type="predicted"/>
<protein>
    <submittedName>
        <fullName evidence="1">Uncharacterized protein</fullName>
    </submittedName>
</protein>
<dbReference type="AlphaFoldDB" id="W1IVQ3"/>
<dbReference type="Proteomes" id="UP000019202">
    <property type="component" value="Unassembled WGS sequence"/>
</dbReference>
<name>W1IVQ3_9GAMM</name>
<evidence type="ECO:0000313" key="1">
    <source>
        <dbReference type="EMBL" id="CDL81305.1"/>
    </source>
</evidence>
<dbReference type="EMBL" id="CBXF010000024">
    <property type="protein sequence ID" value="CDL81305.1"/>
    <property type="molecule type" value="Genomic_DNA"/>
</dbReference>
<accession>W1IVQ3</accession>
<sequence>MSSDALKPILNKYEGVSNREIQSKPALCNWYHSLLTIFQYRKYPL</sequence>
<gene>
    <name evidence="1" type="ORF">XSR1_120036</name>
</gene>
<keyword evidence="2" id="KW-1185">Reference proteome</keyword>
<organism evidence="1 2">
    <name type="scientific">Xenorhabdus szentirmaii DSM 16338</name>
    <dbReference type="NCBI Taxonomy" id="1427518"/>
    <lineage>
        <taxon>Bacteria</taxon>
        <taxon>Pseudomonadati</taxon>
        <taxon>Pseudomonadota</taxon>
        <taxon>Gammaproteobacteria</taxon>
        <taxon>Enterobacterales</taxon>
        <taxon>Morganellaceae</taxon>
        <taxon>Xenorhabdus</taxon>
    </lineage>
</organism>
<reference evidence="1" key="1">
    <citation type="submission" date="2013-11" db="EMBL/GenBank/DDBJ databases">
        <title>Draft genome sequence and annotation of the entomopathogenic bacteria, Xenorhabdus cabanillasi strain JM26 and Xenorhabdus szentirmai strain DSM 16338.</title>
        <authorList>
            <person name="Gualtieri M."/>
            <person name="Ogier J.C."/>
            <person name="Pages S."/>
            <person name="Givaudan A."/>
            <person name="Gaudriault S."/>
        </authorList>
    </citation>
    <scope>NUCLEOTIDE SEQUENCE [LARGE SCALE GENOMIC DNA]</scope>
    <source>
        <strain evidence="1">DSM 16338</strain>
    </source>
</reference>